<dbReference type="SUPFAM" id="SSF52047">
    <property type="entry name" value="RNI-like"/>
    <property type="match status" value="1"/>
</dbReference>
<comment type="caution">
    <text evidence="2">The sequence shown here is derived from an EMBL/GenBank/DDBJ whole genome shotgun (WGS) entry which is preliminary data.</text>
</comment>
<evidence type="ECO:0000256" key="1">
    <source>
        <dbReference type="SAM" id="MobiDB-lite"/>
    </source>
</evidence>
<gene>
    <name evidence="2" type="ORF">H4219_002292</name>
</gene>
<dbReference type="EMBL" id="JANBPU010000035">
    <property type="protein sequence ID" value="KAJ1918936.1"/>
    <property type="molecule type" value="Genomic_DNA"/>
</dbReference>
<name>A0A9W8A7A8_9FUNG</name>
<dbReference type="OrthoDB" id="10488112at2759"/>
<evidence type="ECO:0008006" key="4">
    <source>
        <dbReference type="Google" id="ProtNLM"/>
    </source>
</evidence>
<dbReference type="Proteomes" id="UP001150538">
    <property type="component" value="Unassembled WGS sequence"/>
</dbReference>
<keyword evidence="3" id="KW-1185">Reference proteome</keyword>
<dbReference type="InterPro" id="IPR032675">
    <property type="entry name" value="LRR_dom_sf"/>
</dbReference>
<organism evidence="2 3">
    <name type="scientific">Mycoemilia scoparia</name>
    <dbReference type="NCBI Taxonomy" id="417184"/>
    <lineage>
        <taxon>Eukaryota</taxon>
        <taxon>Fungi</taxon>
        <taxon>Fungi incertae sedis</taxon>
        <taxon>Zoopagomycota</taxon>
        <taxon>Kickxellomycotina</taxon>
        <taxon>Kickxellomycetes</taxon>
        <taxon>Kickxellales</taxon>
        <taxon>Kickxellaceae</taxon>
        <taxon>Mycoemilia</taxon>
    </lineage>
</organism>
<protein>
    <recommendedName>
        <fullName evidence="4">F-box domain-containing protein</fullName>
    </recommendedName>
</protein>
<feature type="region of interest" description="Disordered" evidence="1">
    <location>
        <begin position="195"/>
        <end position="218"/>
    </location>
</feature>
<evidence type="ECO:0000313" key="2">
    <source>
        <dbReference type="EMBL" id="KAJ1918936.1"/>
    </source>
</evidence>
<feature type="compositionally biased region" description="Gly residues" evidence="1">
    <location>
        <begin position="196"/>
        <end position="215"/>
    </location>
</feature>
<accession>A0A9W8A7A8</accession>
<proteinExistence type="predicted"/>
<dbReference type="AlphaFoldDB" id="A0A9W8A7A8"/>
<dbReference type="Gene3D" id="3.80.10.10">
    <property type="entry name" value="Ribonuclease Inhibitor"/>
    <property type="match status" value="1"/>
</dbReference>
<evidence type="ECO:0000313" key="3">
    <source>
        <dbReference type="Proteomes" id="UP001150538"/>
    </source>
</evidence>
<sequence>MIRRYFSSNQQSPLHSLFAGSDLETMTEPSSLQPDILELMPSEAKDQACEYYFRQQNNKALAALSQQSPEWNTIAMKYISSSHMLCDNAYRDPLSDIGPRTLADTRHLSIDLALTDLHTYGGKMPDYDLFRRTMSLDWQALDSLTVLPVRQRFIRRSSLASDSCSGSSANGDNSRNNSDSESLYAIERASGYSCSKGGGGGGGSSSSSNGSGGGDLARLLTPQHQIPTSEFPTVTKLLMQIPSRIGERLLYLRLGLIQNIHVRIITTTCPNLLGFVTESFDMVDTQLDVNGLMALGHELVHLRSLSVHTNPPGAELHYINRKFLRLYRDRCWKDDLCSASMPSSSNLQQQQKSLIISQSLRSLAIKHWFLSQTSIHMLLSFFPSLTYLHINPAIFQRQTINAELRPYPSLRVLRIESVNQKKLQAVHRLLGIFANLKVCVFNSVDVKPQAVDALIRNFPNIKFDFNQHPHSLTSFS</sequence>
<reference evidence="2" key="1">
    <citation type="submission" date="2022-07" db="EMBL/GenBank/DDBJ databases">
        <title>Phylogenomic reconstructions and comparative analyses of Kickxellomycotina fungi.</title>
        <authorList>
            <person name="Reynolds N.K."/>
            <person name="Stajich J.E."/>
            <person name="Barry K."/>
            <person name="Grigoriev I.V."/>
            <person name="Crous P."/>
            <person name="Smith M.E."/>
        </authorList>
    </citation>
    <scope>NUCLEOTIDE SEQUENCE</scope>
    <source>
        <strain evidence="2">NBRC 100468</strain>
    </source>
</reference>